<feature type="region of interest" description="Disordered" evidence="1">
    <location>
        <begin position="1"/>
        <end position="39"/>
    </location>
</feature>
<name>A0A3S5CNB6_9PLAT</name>
<dbReference type="Proteomes" id="UP000784294">
    <property type="component" value="Unassembled WGS sequence"/>
</dbReference>
<evidence type="ECO:0000256" key="1">
    <source>
        <dbReference type="SAM" id="MobiDB-lite"/>
    </source>
</evidence>
<evidence type="ECO:0000313" key="2">
    <source>
        <dbReference type="EMBL" id="VEL22915.1"/>
    </source>
</evidence>
<feature type="compositionally biased region" description="Low complexity" evidence="1">
    <location>
        <begin position="23"/>
        <end position="36"/>
    </location>
</feature>
<reference evidence="2" key="1">
    <citation type="submission" date="2018-11" db="EMBL/GenBank/DDBJ databases">
        <authorList>
            <consortium name="Pathogen Informatics"/>
        </authorList>
    </citation>
    <scope>NUCLEOTIDE SEQUENCE</scope>
</reference>
<feature type="compositionally biased region" description="Pro residues" evidence="1">
    <location>
        <begin position="1"/>
        <end position="22"/>
    </location>
</feature>
<organism evidence="2 3">
    <name type="scientific">Protopolystoma xenopodis</name>
    <dbReference type="NCBI Taxonomy" id="117903"/>
    <lineage>
        <taxon>Eukaryota</taxon>
        <taxon>Metazoa</taxon>
        <taxon>Spiralia</taxon>
        <taxon>Lophotrochozoa</taxon>
        <taxon>Platyhelminthes</taxon>
        <taxon>Monogenea</taxon>
        <taxon>Polyopisthocotylea</taxon>
        <taxon>Polystomatidea</taxon>
        <taxon>Polystomatidae</taxon>
        <taxon>Protopolystoma</taxon>
    </lineage>
</organism>
<evidence type="ECO:0000313" key="3">
    <source>
        <dbReference type="Proteomes" id="UP000784294"/>
    </source>
</evidence>
<dbReference type="EMBL" id="CAAALY010059054">
    <property type="protein sequence ID" value="VEL22915.1"/>
    <property type="molecule type" value="Genomic_DNA"/>
</dbReference>
<comment type="caution">
    <text evidence="2">The sequence shown here is derived from an EMBL/GenBank/DDBJ whole genome shotgun (WGS) entry which is preliminary data.</text>
</comment>
<dbReference type="AlphaFoldDB" id="A0A3S5CNB6"/>
<accession>A0A3S5CNB6</accession>
<gene>
    <name evidence="2" type="ORF">PXEA_LOCUS16355</name>
</gene>
<keyword evidence="3" id="KW-1185">Reference proteome</keyword>
<proteinExistence type="predicted"/>
<protein>
    <submittedName>
        <fullName evidence="2">Uncharacterized protein</fullName>
    </submittedName>
</protein>
<sequence>MRELPPPSRPTLPLPPPPPPSSLPLLLTRSTPNSPSHFTPSAPHLLPDFSSSLSSYLLYSQPFPHFGQKKWAHRITKVSRIVTARKALRLEAAAVDAF</sequence>